<dbReference type="Gene3D" id="3.40.50.1820">
    <property type="entry name" value="alpha/beta hydrolase"/>
    <property type="match status" value="1"/>
</dbReference>
<reference evidence="2 3" key="1">
    <citation type="journal article" date="2023" name="IMA Fungus">
        <title>Comparative genomic study of the Penicillium genus elucidates a diverse pangenome and 15 lateral gene transfer events.</title>
        <authorList>
            <person name="Petersen C."/>
            <person name="Sorensen T."/>
            <person name="Nielsen M.R."/>
            <person name="Sondergaard T.E."/>
            <person name="Sorensen J.L."/>
            <person name="Fitzpatrick D.A."/>
            <person name="Frisvad J.C."/>
            <person name="Nielsen K.L."/>
        </authorList>
    </citation>
    <scope>NUCLEOTIDE SEQUENCE [LARGE SCALE GENOMIC DNA]</scope>
    <source>
        <strain evidence="2 3">IBT 35679</strain>
    </source>
</reference>
<dbReference type="PANTHER" id="PTHR48098">
    <property type="entry name" value="ENTEROCHELIN ESTERASE-RELATED"/>
    <property type="match status" value="1"/>
</dbReference>
<feature type="signal peptide" evidence="1">
    <location>
        <begin position="1"/>
        <end position="18"/>
    </location>
</feature>
<protein>
    <submittedName>
        <fullName evidence="2">Uncharacterized protein</fullName>
    </submittedName>
</protein>
<dbReference type="Proteomes" id="UP001220324">
    <property type="component" value="Unassembled WGS sequence"/>
</dbReference>
<dbReference type="SUPFAM" id="SSF53474">
    <property type="entry name" value="alpha/beta-Hydrolases"/>
    <property type="match status" value="1"/>
</dbReference>
<dbReference type="AlphaFoldDB" id="A0AAD6CVJ8"/>
<evidence type="ECO:0000256" key="1">
    <source>
        <dbReference type="SAM" id="SignalP"/>
    </source>
</evidence>
<gene>
    <name evidence="2" type="ORF">N7494_005983</name>
</gene>
<dbReference type="GO" id="GO:0072330">
    <property type="term" value="P:monocarboxylic acid biosynthetic process"/>
    <property type="evidence" value="ECO:0007669"/>
    <property type="project" value="UniProtKB-ARBA"/>
</dbReference>
<dbReference type="InterPro" id="IPR050583">
    <property type="entry name" value="Mycobacterial_A85_antigen"/>
</dbReference>
<dbReference type="Pfam" id="PF00756">
    <property type="entry name" value="Esterase"/>
    <property type="match status" value="1"/>
</dbReference>
<sequence length="465" mass="51865">MHIPKVISSLTLAVGALGKGTAVRKTGKGPTGYVVDFVFTPNSTTHASSVLLGGFPLFSDSLHGSLSKTDGYSPYEWKSDMFSMRLSPDYGNEADNLAGLEMTHNEHTGDWEITVPLPSGTWLYAYYPNCTTGNWRNCDVAIVDPSNLPIEAFAGDQLLSAIQLPFDREFQVNDYDWQLPLEDISKRGNVSFHRYSSPGSTYPYPNVHDVGVYLPYEYGKIPNKKYPVLYLSNGGQGSDSDWFQQAQIHNIVDRLINAGKLEPTILITPNWYDLGFTLEEYQTNATLQAEYLDVVGYSRFFNKVRENFFSYLMPWVNENYDVSNSSSNRAFGGLALGGTLTLAMLFNATDYFSSYCIMSPTPAPSAGDQQYNATISPGLRDVGILTGAGFYDTTFNAARDWETALAAENVTYLSHYSMSGAHQWSTWQEIVYVYLKEALWKPVPYGRKTSFNQVNPLSGGVPYRR</sequence>
<proteinExistence type="predicted"/>
<accession>A0AAD6CVJ8</accession>
<keyword evidence="1" id="KW-0732">Signal</keyword>
<evidence type="ECO:0000313" key="2">
    <source>
        <dbReference type="EMBL" id="KAJ5540907.1"/>
    </source>
</evidence>
<evidence type="ECO:0000313" key="3">
    <source>
        <dbReference type="Proteomes" id="UP001220324"/>
    </source>
</evidence>
<organism evidence="2 3">
    <name type="scientific">Penicillium frequentans</name>
    <dbReference type="NCBI Taxonomy" id="3151616"/>
    <lineage>
        <taxon>Eukaryota</taxon>
        <taxon>Fungi</taxon>
        <taxon>Dikarya</taxon>
        <taxon>Ascomycota</taxon>
        <taxon>Pezizomycotina</taxon>
        <taxon>Eurotiomycetes</taxon>
        <taxon>Eurotiomycetidae</taxon>
        <taxon>Eurotiales</taxon>
        <taxon>Aspergillaceae</taxon>
        <taxon>Penicillium</taxon>
    </lineage>
</organism>
<comment type="caution">
    <text evidence="2">The sequence shown here is derived from an EMBL/GenBank/DDBJ whole genome shotgun (WGS) entry which is preliminary data.</text>
</comment>
<dbReference type="InterPro" id="IPR000801">
    <property type="entry name" value="Esterase-like"/>
</dbReference>
<name>A0AAD6CVJ8_9EURO</name>
<feature type="chain" id="PRO_5042049177" evidence="1">
    <location>
        <begin position="19"/>
        <end position="465"/>
    </location>
</feature>
<dbReference type="EMBL" id="JAQIZZ010000005">
    <property type="protein sequence ID" value="KAJ5540907.1"/>
    <property type="molecule type" value="Genomic_DNA"/>
</dbReference>
<keyword evidence="3" id="KW-1185">Reference proteome</keyword>
<dbReference type="GO" id="GO:0017000">
    <property type="term" value="P:antibiotic biosynthetic process"/>
    <property type="evidence" value="ECO:0007669"/>
    <property type="project" value="UniProtKB-ARBA"/>
</dbReference>
<dbReference type="InterPro" id="IPR029058">
    <property type="entry name" value="AB_hydrolase_fold"/>
</dbReference>